<feature type="transmembrane region" description="Helical" evidence="1">
    <location>
        <begin position="9"/>
        <end position="28"/>
    </location>
</feature>
<accession>W0RGI3</accession>
<gene>
    <name evidence="2" type="ORF">J421_0976</name>
</gene>
<evidence type="ECO:0000313" key="2">
    <source>
        <dbReference type="EMBL" id="AHG88513.1"/>
    </source>
</evidence>
<feature type="transmembrane region" description="Helical" evidence="1">
    <location>
        <begin position="192"/>
        <end position="210"/>
    </location>
</feature>
<keyword evidence="3" id="KW-1185">Reference proteome</keyword>
<dbReference type="InParanoid" id="W0RGI3"/>
<evidence type="ECO:0000313" key="3">
    <source>
        <dbReference type="Proteomes" id="UP000019151"/>
    </source>
</evidence>
<keyword evidence="1" id="KW-0812">Transmembrane</keyword>
<dbReference type="OrthoDB" id="5148077at2"/>
<evidence type="ECO:0008006" key="4">
    <source>
        <dbReference type="Google" id="ProtNLM"/>
    </source>
</evidence>
<feature type="transmembrane region" description="Helical" evidence="1">
    <location>
        <begin position="83"/>
        <end position="103"/>
    </location>
</feature>
<protein>
    <recommendedName>
        <fullName evidence="4">DUF4386 family protein</fullName>
    </recommendedName>
</protein>
<organism evidence="2 3">
    <name type="scientific">Gemmatirosa kalamazoonensis</name>
    <dbReference type="NCBI Taxonomy" id="861299"/>
    <lineage>
        <taxon>Bacteria</taxon>
        <taxon>Pseudomonadati</taxon>
        <taxon>Gemmatimonadota</taxon>
        <taxon>Gemmatimonadia</taxon>
        <taxon>Gemmatimonadales</taxon>
        <taxon>Gemmatimonadaceae</taxon>
        <taxon>Gemmatirosa</taxon>
    </lineage>
</organism>
<keyword evidence="1" id="KW-0472">Membrane</keyword>
<reference evidence="2 3" key="1">
    <citation type="journal article" date="2014" name="Genome Announc.">
        <title>Genome Sequence and Methylome of Soil Bacterium Gemmatirosa kalamazoonensis KBS708T, a Member of the Rarely Cultivated Gemmatimonadetes Phylum.</title>
        <authorList>
            <person name="Debruyn J.M."/>
            <person name="Radosevich M."/>
            <person name="Wommack K.E."/>
            <person name="Polson S.W."/>
            <person name="Hauser L.J."/>
            <person name="Fawaz M.N."/>
            <person name="Korlach J."/>
            <person name="Tsai Y.C."/>
        </authorList>
    </citation>
    <scope>NUCLEOTIDE SEQUENCE [LARGE SCALE GENOMIC DNA]</scope>
    <source>
        <strain evidence="2 3">KBS708</strain>
    </source>
</reference>
<evidence type="ECO:0000256" key="1">
    <source>
        <dbReference type="SAM" id="Phobius"/>
    </source>
</evidence>
<feature type="transmembrane region" description="Helical" evidence="1">
    <location>
        <begin position="56"/>
        <end position="76"/>
    </location>
</feature>
<keyword evidence="1" id="KW-1133">Transmembrane helix</keyword>
<dbReference type="STRING" id="861299.J421_0976"/>
<proteinExistence type="predicted"/>
<dbReference type="EMBL" id="CP007128">
    <property type="protein sequence ID" value="AHG88513.1"/>
    <property type="molecule type" value="Genomic_DNA"/>
</dbReference>
<dbReference type="Proteomes" id="UP000019151">
    <property type="component" value="Chromosome"/>
</dbReference>
<name>W0RGI3_9BACT</name>
<dbReference type="HOGENOM" id="CLU_1223276_0_0_0"/>
<sequence length="226" mass="23592">MTISRVSQIVLAVSLVLFPLSILTYWLLYPAYGLLDSVATLRAIDGHAARTATADVFVFTGAFLAAPATLALMRVLNARSPRLAAIGGALHLIGWIAIIGVVMGDVIAVQMVNGGTPSPDIVQLYRHIMSSPPVIALNIIATLHVIGGTVLGVALWRTRVVPSWAAVAATFAQPTHLVSNVAGILWIDAMTWIALAAAFAFVATVVLRPFGDAAGSTPPRAAPNVA</sequence>
<feature type="transmembrane region" description="Helical" evidence="1">
    <location>
        <begin position="134"/>
        <end position="156"/>
    </location>
</feature>
<dbReference type="KEGG" id="gba:J421_0976"/>
<feature type="transmembrane region" description="Helical" evidence="1">
    <location>
        <begin position="163"/>
        <end position="186"/>
    </location>
</feature>
<dbReference type="RefSeq" id="WP_025410047.1">
    <property type="nucleotide sequence ID" value="NZ_CP007128.1"/>
</dbReference>
<dbReference type="AlphaFoldDB" id="W0RGI3"/>